<evidence type="ECO:0000256" key="10">
    <source>
        <dbReference type="ARBA" id="ARBA00023268"/>
    </source>
</evidence>
<evidence type="ECO:0000256" key="2">
    <source>
        <dbReference type="ARBA" id="ARBA00022563"/>
    </source>
</evidence>
<dbReference type="InterPro" id="IPR000672">
    <property type="entry name" value="THF_DH/CycHdrlase"/>
</dbReference>
<feature type="binding site" evidence="11">
    <location>
        <position position="226"/>
    </location>
    <ligand>
        <name>NADP(+)</name>
        <dbReference type="ChEBI" id="CHEBI:58349"/>
    </ligand>
</feature>
<dbReference type="HAMAP" id="MF_01576">
    <property type="entry name" value="THF_DHG_CYH"/>
    <property type="match status" value="1"/>
</dbReference>
<keyword evidence="7 11" id="KW-0560">Oxidoreductase</keyword>
<dbReference type="InterPro" id="IPR020630">
    <property type="entry name" value="THF_DH/CycHdrlase_cat_dom"/>
</dbReference>
<organism evidence="14 15">
    <name type="scientific">Campylobacter canadensis</name>
    <dbReference type="NCBI Taxonomy" id="449520"/>
    <lineage>
        <taxon>Bacteria</taxon>
        <taxon>Pseudomonadati</taxon>
        <taxon>Campylobacterota</taxon>
        <taxon>Epsilonproteobacteria</taxon>
        <taxon>Campylobacterales</taxon>
        <taxon>Campylobacteraceae</taxon>
        <taxon>Campylobacter</taxon>
    </lineage>
</organism>
<keyword evidence="10 11" id="KW-0511">Multifunctional enzyme</keyword>
<name>A0ABS7WTA2_9BACT</name>
<dbReference type="EMBL" id="JACGBB010000006">
    <property type="protein sequence ID" value="MBZ7987274.1"/>
    <property type="molecule type" value="Genomic_DNA"/>
</dbReference>
<protein>
    <recommendedName>
        <fullName evidence="11">Bifunctional protein FolD</fullName>
    </recommendedName>
    <domain>
        <recommendedName>
            <fullName evidence="11">Methylenetetrahydrofolate dehydrogenase</fullName>
            <ecNumber evidence="11">1.5.1.5</ecNumber>
        </recommendedName>
    </domain>
    <domain>
        <recommendedName>
            <fullName evidence="11">Methenyltetrahydrofolate cyclohydrolase</fullName>
            <ecNumber evidence="11">3.5.4.9</ecNumber>
        </recommendedName>
    </domain>
</protein>
<keyword evidence="6 11" id="KW-0521">NADP</keyword>
<dbReference type="CDD" id="cd01080">
    <property type="entry name" value="NAD_bind_m-THF_DH_Cyclohyd"/>
    <property type="match status" value="1"/>
</dbReference>
<dbReference type="Gene3D" id="3.40.50.10860">
    <property type="entry name" value="Leucine Dehydrogenase, chain A, domain 1"/>
    <property type="match status" value="1"/>
</dbReference>
<dbReference type="RefSeq" id="WP_224325289.1">
    <property type="nucleotide sequence ID" value="NZ_JACGBB010000006.1"/>
</dbReference>
<evidence type="ECO:0000259" key="13">
    <source>
        <dbReference type="Pfam" id="PF02882"/>
    </source>
</evidence>
<dbReference type="InterPro" id="IPR020631">
    <property type="entry name" value="THF_DH/CycHdrlase_NAD-bd_dom"/>
</dbReference>
<dbReference type="EC" id="3.5.4.9" evidence="11"/>
<dbReference type="PROSITE" id="PS00766">
    <property type="entry name" value="THF_DHG_CYH_1"/>
    <property type="match status" value="1"/>
</dbReference>
<keyword evidence="2 11" id="KW-0554">One-carbon metabolism</keyword>
<dbReference type="Pfam" id="PF00763">
    <property type="entry name" value="THF_DHG_CYH"/>
    <property type="match status" value="1"/>
</dbReference>
<keyword evidence="9 11" id="KW-0486">Methionine biosynthesis</keyword>
<dbReference type="InterPro" id="IPR020867">
    <property type="entry name" value="THF_DH/CycHdrlase_CS"/>
</dbReference>
<evidence type="ECO:0000313" key="15">
    <source>
        <dbReference type="Proteomes" id="UP000786183"/>
    </source>
</evidence>
<keyword evidence="4 11" id="KW-0658">Purine biosynthesis</keyword>
<dbReference type="InterPro" id="IPR036291">
    <property type="entry name" value="NAD(P)-bd_dom_sf"/>
</dbReference>
<feature type="domain" description="Tetrahydrofolate dehydrogenase/cyclohydrolase catalytic" evidence="12">
    <location>
        <begin position="3"/>
        <end position="114"/>
    </location>
</feature>
<dbReference type="PANTHER" id="PTHR48099">
    <property type="entry name" value="C-1-TETRAHYDROFOLATE SYNTHASE, CYTOPLASMIC-RELATED"/>
    <property type="match status" value="1"/>
</dbReference>
<keyword evidence="5 11" id="KW-0378">Hydrolase</keyword>
<comment type="catalytic activity">
    <reaction evidence="11">
        <text>(6R)-5,10-methylene-5,6,7,8-tetrahydrofolate + NADP(+) = (6R)-5,10-methenyltetrahydrofolate + NADPH</text>
        <dbReference type="Rhea" id="RHEA:22812"/>
        <dbReference type="ChEBI" id="CHEBI:15636"/>
        <dbReference type="ChEBI" id="CHEBI:57455"/>
        <dbReference type="ChEBI" id="CHEBI:57783"/>
        <dbReference type="ChEBI" id="CHEBI:58349"/>
        <dbReference type="EC" id="1.5.1.5"/>
    </reaction>
</comment>
<dbReference type="SUPFAM" id="SSF51735">
    <property type="entry name" value="NAD(P)-binding Rossmann-fold domains"/>
    <property type="match status" value="1"/>
</dbReference>
<dbReference type="Gene3D" id="3.40.50.720">
    <property type="entry name" value="NAD(P)-binding Rossmann-like Domain"/>
    <property type="match status" value="1"/>
</dbReference>
<dbReference type="SUPFAM" id="SSF53223">
    <property type="entry name" value="Aminoacid dehydrogenase-like, N-terminal domain"/>
    <property type="match status" value="1"/>
</dbReference>
<comment type="caution">
    <text evidence="11">Lacks conserved residue(s) required for the propagation of feature annotation.</text>
</comment>
<evidence type="ECO:0000256" key="9">
    <source>
        <dbReference type="ARBA" id="ARBA00023167"/>
    </source>
</evidence>
<dbReference type="PRINTS" id="PR00085">
    <property type="entry name" value="THFDHDRGNASE"/>
</dbReference>
<keyword evidence="3 11" id="KW-0028">Amino-acid biosynthesis</keyword>
<keyword evidence="8 11" id="KW-0368">Histidine biosynthesis</keyword>
<comment type="catalytic activity">
    <reaction evidence="11">
        <text>(6R)-5,10-methenyltetrahydrofolate + H2O = (6R)-10-formyltetrahydrofolate + H(+)</text>
        <dbReference type="Rhea" id="RHEA:23700"/>
        <dbReference type="ChEBI" id="CHEBI:15377"/>
        <dbReference type="ChEBI" id="CHEBI:15378"/>
        <dbReference type="ChEBI" id="CHEBI:57455"/>
        <dbReference type="ChEBI" id="CHEBI:195366"/>
        <dbReference type="EC" id="3.5.4.9"/>
    </reaction>
</comment>
<dbReference type="InterPro" id="IPR046346">
    <property type="entry name" value="Aminoacid_DH-like_N_sf"/>
</dbReference>
<evidence type="ECO:0000259" key="12">
    <source>
        <dbReference type="Pfam" id="PF00763"/>
    </source>
</evidence>
<gene>
    <name evidence="11" type="primary">folD</name>
    <name evidence="14" type="ORF">AVCANL283_03995</name>
</gene>
<dbReference type="PROSITE" id="PS00767">
    <property type="entry name" value="THF_DHG_CYH_2"/>
    <property type="match status" value="1"/>
</dbReference>
<evidence type="ECO:0000256" key="3">
    <source>
        <dbReference type="ARBA" id="ARBA00022605"/>
    </source>
</evidence>
<evidence type="ECO:0000256" key="8">
    <source>
        <dbReference type="ARBA" id="ARBA00023102"/>
    </source>
</evidence>
<comment type="caution">
    <text evidence="14">The sequence shown here is derived from an EMBL/GenBank/DDBJ whole genome shotgun (WGS) entry which is preliminary data.</text>
</comment>
<comment type="subunit">
    <text evidence="11">Homodimer.</text>
</comment>
<reference evidence="14 15" key="1">
    <citation type="submission" date="2020-07" db="EMBL/GenBank/DDBJ databases">
        <title>Transfer of Campylobacter canadensis to the novel genus Avispirillum gen. nov., that also includes two novel species recovered from migratory waterfowl: Avispirillum anseris sp. nov. and Avispirillum brantae sp. nov.</title>
        <authorList>
            <person name="Miller W.G."/>
            <person name="Chapman M.H."/>
            <person name="Yee E."/>
            <person name="Inglis G.D."/>
        </authorList>
    </citation>
    <scope>NUCLEOTIDE SEQUENCE [LARGE SCALE GENOMIC DNA]</scope>
    <source>
        <strain evidence="14 15">L283</strain>
    </source>
</reference>
<accession>A0ABS7WTA2</accession>
<evidence type="ECO:0000256" key="7">
    <source>
        <dbReference type="ARBA" id="ARBA00023002"/>
    </source>
</evidence>
<evidence type="ECO:0000256" key="5">
    <source>
        <dbReference type="ARBA" id="ARBA00022801"/>
    </source>
</evidence>
<keyword evidence="15" id="KW-1185">Reference proteome</keyword>
<comment type="pathway">
    <text evidence="1 11">One-carbon metabolism; tetrahydrofolate interconversion.</text>
</comment>
<feature type="domain" description="Tetrahydrofolate dehydrogenase/cyclohydrolase NAD(P)-binding" evidence="13">
    <location>
        <begin position="134"/>
        <end position="277"/>
    </location>
</feature>
<comment type="function">
    <text evidence="11">Catalyzes the oxidation of 5,10-methylenetetrahydrofolate to 5,10-methenyltetrahydrofolate and then the hydrolysis of 5,10-methenyltetrahydrofolate to 10-formyltetrahydrofolate.</text>
</comment>
<evidence type="ECO:0000256" key="4">
    <source>
        <dbReference type="ARBA" id="ARBA00022755"/>
    </source>
</evidence>
<evidence type="ECO:0000313" key="14">
    <source>
        <dbReference type="EMBL" id="MBZ7987274.1"/>
    </source>
</evidence>
<proteinExistence type="inferred from homology"/>
<dbReference type="Proteomes" id="UP000786183">
    <property type="component" value="Unassembled WGS sequence"/>
</dbReference>
<dbReference type="PANTHER" id="PTHR48099:SF5">
    <property type="entry name" value="C-1-TETRAHYDROFOLATE SYNTHASE, CYTOPLASMIC"/>
    <property type="match status" value="1"/>
</dbReference>
<dbReference type="EC" id="1.5.1.5" evidence="11"/>
<evidence type="ECO:0000256" key="1">
    <source>
        <dbReference type="ARBA" id="ARBA00004777"/>
    </source>
</evidence>
<comment type="similarity">
    <text evidence="11">Belongs to the tetrahydrofolate dehydrogenase/cyclohydrolase family.</text>
</comment>
<sequence length="280" mass="30918">MILDGKKLSKNILNNISLEIKTLKNKPCLAVILVGDDYASSVYVNKKIKTCNEVDIKSIDYKLDKNYKEEDLLKLIDELNSNDEVNGILVQLPLPVHIDTKKIIKKISAKKDVDGFSPTNLGLLLSNDTPYFYPATPLGIMMLLEHYNIEVKAKNICIINDSIIVGRPLAAMLLNKGASVSICHKLTKNLKDYTLNADIIISATGVLHLLDDSFFNENAIAIDVGICKKENNKLISGDINYEKVANKIKAISPVPGGVGPMTIAALMFNTLKSYKEKNND</sequence>
<dbReference type="Pfam" id="PF02882">
    <property type="entry name" value="THF_DHG_CYH_C"/>
    <property type="match status" value="1"/>
</dbReference>
<feature type="binding site" evidence="11">
    <location>
        <begin position="160"/>
        <end position="162"/>
    </location>
    <ligand>
        <name>NADP(+)</name>
        <dbReference type="ChEBI" id="CHEBI:58349"/>
    </ligand>
</feature>
<evidence type="ECO:0000256" key="11">
    <source>
        <dbReference type="HAMAP-Rule" id="MF_01576"/>
    </source>
</evidence>
<evidence type="ECO:0000256" key="6">
    <source>
        <dbReference type="ARBA" id="ARBA00022857"/>
    </source>
</evidence>